<evidence type="ECO:0000256" key="2">
    <source>
        <dbReference type="ARBA" id="ARBA00001936"/>
    </source>
</evidence>
<evidence type="ECO:0000256" key="1">
    <source>
        <dbReference type="ARBA" id="ARBA00001782"/>
    </source>
</evidence>
<gene>
    <name evidence="15" type="primary">rpe</name>
    <name evidence="15" type="ORF">LPTSP1_06370</name>
</gene>
<keyword evidence="13" id="KW-0170">Cobalt</keyword>
<dbReference type="Proteomes" id="UP000245076">
    <property type="component" value="Unassembled WGS sequence"/>
</dbReference>
<dbReference type="RefSeq" id="WP_108927397.1">
    <property type="nucleotide sequence ID" value="NZ_BFAY01000005.1"/>
</dbReference>
<evidence type="ECO:0000256" key="9">
    <source>
        <dbReference type="ARBA" id="ARBA00023235"/>
    </source>
</evidence>
<evidence type="ECO:0000256" key="4">
    <source>
        <dbReference type="ARBA" id="ARBA00001947"/>
    </source>
</evidence>
<keyword evidence="9 11" id="KW-0413">Isomerase</keyword>
<dbReference type="NCBIfam" id="TIGR01163">
    <property type="entry name" value="rpe"/>
    <property type="match status" value="1"/>
</dbReference>
<comment type="cofactor">
    <cofactor evidence="5">
        <name>Fe(2+)</name>
        <dbReference type="ChEBI" id="CHEBI:29033"/>
    </cofactor>
</comment>
<comment type="cofactor">
    <cofactor evidence="13">
        <name>a divalent metal cation</name>
        <dbReference type="ChEBI" id="CHEBI:60240"/>
    </cofactor>
    <text evidence="13">Binds 1 divalent metal cation per subunit.</text>
</comment>
<reference evidence="15 16" key="1">
    <citation type="submission" date="2018-02" db="EMBL/GenBank/DDBJ databases">
        <title>Novel Leptospira species isolated from soil and water in Japan.</title>
        <authorList>
            <person name="Nakao R."/>
            <person name="Masuzawa T."/>
        </authorList>
    </citation>
    <scope>NUCLEOTIDE SEQUENCE [LARGE SCALE GENOMIC DNA]</scope>
    <source>
        <strain evidence="15 16">E8</strain>
    </source>
</reference>
<dbReference type="InterPro" id="IPR013785">
    <property type="entry name" value="Aldolase_TIM"/>
</dbReference>
<evidence type="ECO:0000256" key="5">
    <source>
        <dbReference type="ARBA" id="ARBA00001954"/>
    </source>
</evidence>
<dbReference type="Pfam" id="PF00834">
    <property type="entry name" value="Ribul_P_3_epim"/>
    <property type="match status" value="1"/>
</dbReference>
<evidence type="ECO:0000256" key="11">
    <source>
        <dbReference type="PIRNR" id="PIRNR001461"/>
    </source>
</evidence>
<dbReference type="InterPro" id="IPR026019">
    <property type="entry name" value="Ribul_P_3_epim"/>
</dbReference>
<evidence type="ECO:0000256" key="10">
    <source>
        <dbReference type="NCBIfam" id="TIGR01163"/>
    </source>
</evidence>
<dbReference type="GO" id="GO:0006098">
    <property type="term" value="P:pentose-phosphate shunt"/>
    <property type="evidence" value="ECO:0007669"/>
    <property type="project" value="UniProtKB-UniRule"/>
</dbReference>
<evidence type="ECO:0000256" key="7">
    <source>
        <dbReference type="ARBA" id="ARBA00013188"/>
    </source>
</evidence>
<feature type="binding site" evidence="14">
    <location>
        <position position="173"/>
    </location>
    <ligand>
        <name>substrate</name>
    </ligand>
</feature>
<comment type="similarity">
    <text evidence="6 11">Belongs to the ribulose-phosphate 3-epimerase family.</text>
</comment>
<comment type="catalytic activity">
    <reaction evidence="1 11">
        <text>D-ribulose 5-phosphate = D-xylulose 5-phosphate</text>
        <dbReference type="Rhea" id="RHEA:13677"/>
        <dbReference type="ChEBI" id="CHEBI:57737"/>
        <dbReference type="ChEBI" id="CHEBI:58121"/>
        <dbReference type="EC" id="5.1.3.1"/>
    </reaction>
</comment>
<dbReference type="EMBL" id="BFAY01000005">
    <property type="protein sequence ID" value="GBF37652.1"/>
    <property type="molecule type" value="Genomic_DNA"/>
</dbReference>
<comment type="caution">
    <text evidence="15">The sequence shown here is derived from an EMBL/GenBank/DDBJ whole genome shotgun (WGS) entry which is preliminary data.</text>
</comment>
<proteinExistence type="inferred from homology"/>
<feature type="binding site" evidence="14">
    <location>
        <position position="6"/>
    </location>
    <ligand>
        <name>substrate</name>
    </ligand>
</feature>
<dbReference type="EC" id="5.1.3.1" evidence="7 10"/>
<evidence type="ECO:0000256" key="3">
    <source>
        <dbReference type="ARBA" id="ARBA00001941"/>
    </source>
</evidence>
<dbReference type="InterPro" id="IPR000056">
    <property type="entry name" value="Ribul_P_3_epim-like"/>
</dbReference>
<dbReference type="GO" id="GO:0004750">
    <property type="term" value="F:D-ribulose-phosphate 3-epimerase activity"/>
    <property type="evidence" value="ECO:0007669"/>
    <property type="project" value="UniProtKB-UniRule"/>
</dbReference>
<dbReference type="PROSITE" id="PS01086">
    <property type="entry name" value="RIBUL_P_3_EPIMER_2"/>
    <property type="match status" value="1"/>
</dbReference>
<dbReference type="FunFam" id="3.20.20.70:FF:000004">
    <property type="entry name" value="Ribulose-phosphate 3-epimerase"/>
    <property type="match status" value="1"/>
</dbReference>
<feature type="active site" description="Proton donor" evidence="12">
    <location>
        <position position="171"/>
    </location>
</feature>
<dbReference type="OrthoDB" id="1645589at2"/>
<dbReference type="PIRSF" id="PIRSF001461">
    <property type="entry name" value="RPE"/>
    <property type="match status" value="1"/>
</dbReference>
<dbReference type="Gene3D" id="3.20.20.70">
    <property type="entry name" value="Aldolase class I"/>
    <property type="match status" value="1"/>
</dbReference>
<comment type="cofactor">
    <cofactor evidence="2">
        <name>Mn(2+)</name>
        <dbReference type="ChEBI" id="CHEBI:29035"/>
    </cofactor>
</comment>
<evidence type="ECO:0000256" key="6">
    <source>
        <dbReference type="ARBA" id="ARBA00009541"/>
    </source>
</evidence>
<evidence type="ECO:0000256" key="14">
    <source>
        <dbReference type="PIRSR" id="PIRSR001461-3"/>
    </source>
</evidence>
<keyword evidence="13" id="KW-0464">Manganese</keyword>
<feature type="binding site" evidence="14">
    <location>
        <begin position="140"/>
        <end position="143"/>
    </location>
    <ligand>
        <name>substrate</name>
    </ligand>
</feature>
<dbReference type="SUPFAM" id="SSF51366">
    <property type="entry name" value="Ribulose-phoshate binding barrel"/>
    <property type="match status" value="1"/>
</dbReference>
<keyword evidence="11" id="KW-0119">Carbohydrate metabolism</keyword>
<feature type="binding site" evidence="13">
    <location>
        <position position="33"/>
    </location>
    <ligand>
        <name>a divalent metal cation</name>
        <dbReference type="ChEBI" id="CHEBI:60240"/>
    </ligand>
</feature>
<feature type="binding site" evidence="14">
    <location>
        <position position="64"/>
    </location>
    <ligand>
        <name>substrate</name>
    </ligand>
</feature>
<keyword evidence="16" id="KW-1185">Reference proteome</keyword>
<comment type="cofactor">
    <cofactor evidence="3">
        <name>Co(2+)</name>
        <dbReference type="ChEBI" id="CHEBI:48828"/>
    </cofactor>
</comment>
<accession>A0A2P2CZ22</accession>
<protein>
    <recommendedName>
        <fullName evidence="7 10">Ribulose-phosphate 3-epimerase</fullName>
        <ecNumber evidence="7 10">5.1.3.1</ecNumber>
    </recommendedName>
</protein>
<dbReference type="CDD" id="cd00429">
    <property type="entry name" value="RPE"/>
    <property type="match status" value="1"/>
</dbReference>
<dbReference type="InterPro" id="IPR011060">
    <property type="entry name" value="RibuloseP-bd_barrel"/>
</dbReference>
<evidence type="ECO:0000256" key="12">
    <source>
        <dbReference type="PIRSR" id="PIRSR001461-1"/>
    </source>
</evidence>
<dbReference type="GO" id="GO:0005975">
    <property type="term" value="P:carbohydrate metabolic process"/>
    <property type="evidence" value="ECO:0007669"/>
    <property type="project" value="InterPro"/>
</dbReference>
<dbReference type="PANTHER" id="PTHR11749">
    <property type="entry name" value="RIBULOSE-5-PHOSPHATE-3-EPIMERASE"/>
    <property type="match status" value="1"/>
</dbReference>
<evidence type="ECO:0000256" key="8">
    <source>
        <dbReference type="ARBA" id="ARBA00022723"/>
    </source>
</evidence>
<organism evidence="15 16">
    <name type="scientific">Leptospira johnsonii</name>
    <dbReference type="NCBI Taxonomy" id="1917820"/>
    <lineage>
        <taxon>Bacteria</taxon>
        <taxon>Pseudomonadati</taxon>
        <taxon>Spirochaetota</taxon>
        <taxon>Spirochaetia</taxon>
        <taxon>Leptospirales</taxon>
        <taxon>Leptospiraceae</taxon>
        <taxon>Leptospira</taxon>
    </lineage>
</organism>
<dbReference type="GO" id="GO:0046872">
    <property type="term" value="F:metal ion binding"/>
    <property type="evidence" value="ECO:0007669"/>
    <property type="project" value="UniProtKB-KW"/>
</dbReference>
<evidence type="ECO:0000313" key="15">
    <source>
        <dbReference type="EMBL" id="GBF37652.1"/>
    </source>
</evidence>
<keyword evidence="8 13" id="KW-0479">Metal-binding</keyword>
<feature type="binding site" evidence="13">
    <location>
        <position position="64"/>
    </location>
    <ligand>
        <name>a divalent metal cation</name>
        <dbReference type="ChEBI" id="CHEBI:60240"/>
    </ligand>
</feature>
<feature type="binding site" evidence="13">
    <location>
        <position position="171"/>
    </location>
    <ligand>
        <name>a divalent metal cation</name>
        <dbReference type="ChEBI" id="CHEBI:60240"/>
    </ligand>
</feature>
<dbReference type="GO" id="GO:0005737">
    <property type="term" value="C:cytoplasm"/>
    <property type="evidence" value="ECO:0007669"/>
    <property type="project" value="UniProtKB-ARBA"/>
</dbReference>
<keyword evidence="13" id="KW-0862">Zinc</keyword>
<name>A0A2P2CZ22_9LEPT</name>
<dbReference type="NCBIfam" id="NF004076">
    <property type="entry name" value="PRK05581.1-4"/>
    <property type="match status" value="1"/>
</dbReference>
<feature type="active site" description="Proton acceptor" evidence="12">
    <location>
        <position position="33"/>
    </location>
</feature>
<evidence type="ECO:0000313" key="16">
    <source>
        <dbReference type="Proteomes" id="UP000245076"/>
    </source>
</evidence>
<feature type="binding site" evidence="13">
    <location>
        <position position="31"/>
    </location>
    <ligand>
        <name>a divalent metal cation</name>
        <dbReference type="ChEBI" id="CHEBI:60240"/>
    </ligand>
</feature>
<comment type="cofactor">
    <cofactor evidence="4">
        <name>Zn(2+)</name>
        <dbReference type="ChEBI" id="CHEBI:29105"/>
    </cofactor>
</comment>
<sequence>MKISASILATQLTALASTVPNFKKEGIDLVHMDVMDGNFVPQISFGEAINKEIKAMTQIPLDVHLMVEKPENHVHKYYELNPYCITFHTETTRFPIRLAQEIKKNGPKVGVSLNPGTPVSVLETLLPYIDLVLIMTVEPGFYGQKFVDGGMDKIRKTKSLISNYPIELEVDGGVNDTNIKELAQAGVDICVVGAGLFKSGDPSENGIRLKSLVK</sequence>
<evidence type="ECO:0000256" key="13">
    <source>
        <dbReference type="PIRSR" id="PIRSR001461-2"/>
    </source>
</evidence>
<dbReference type="AlphaFoldDB" id="A0A2P2CZ22"/>